<protein>
    <submittedName>
        <fullName evidence="1">Uncharacterized protein</fullName>
    </submittedName>
</protein>
<dbReference type="Proteomes" id="UP001419268">
    <property type="component" value="Unassembled WGS sequence"/>
</dbReference>
<name>A0AAP0PA19_9MAGN</name>
<dbReference type="AlphaFoldDB" id="A0AAP0PA19"/>
<evidence type="ECO:0000313" key="1">
    <source>
        <dbReference type="EMBL" id="KAK9133121.1"/>
    </source>
</evidence>
<keyword evidence="2" id="KW-1185">Reference proteome</keyword>
<reference evidence="1 2" key="1">
    <citation type="submission" date="2024-01" db="EMBL/GenBank/DDBJ databases">
        <title>Genome assemblies of Stephania.</title>
        <authorList>
            <person name="Yang L."/>
        </authorList>
    </citation>
    <scope>NUCLEOTIDE SEQUENCE [LARGE SCALE GENOMIC DNA]</scope>
    <source>
        <strain evidence="1">JXDWG</strain>
        <tissue evidence="1">Leaf</tissue>
    </source>
</reference>
<sequence>MRHRAVAPIVYRAAAVHRRHCFSPVPLLEKLLEPRRCRCWSCAAARRRPHSRATLSAAAAGHPRLCLNRRRDCSLGRTSVLLEPSSAASASLALPELRRAAHIYLESISYETMD</sequence>
<accession>A0AAP0PA19</accession>
<evidence type="ECO:0000313" key="2">
    <source>
        <dbReference type="Proteomes" id="UP001419268"/>
    </source>
</evidence>
<dbReference type="EMBL" id="JBBNAG010000005">
    <property type="protein sequence ID" value="KAK9133121.1"/>
    <property type="molecule type" value="Genomic_DNA"/>
</dbReference>
<proteinExistence type="predicted"/>
<organism evidence="1 2">
    <name type="scientific">Stephania cephalantha</name>
    <dbReference type="NCBI Taxonomy" id="152367"/>
    <lineage>
        <taxon>Eukaryota</taxon>
        <taxon>Viridiplantae</taxon>
        <taxon>Streptophyta</taxon>
        <taxon>Embryophyta</taxon>
        <taxon>Tracheophyta</taxon>
        <taxon>Spermatophyta</taxon>
        <taxon>Magnoliopsida</taxon>
        <taxon>Ranunculales</taxon>
        <taxon>Menispermaceae</taxon>
        <taxon>Menispermoideae</taxon>
        <taxon>Cissampelideae</taxon>
        <taxon>Stephania</taxon>
    </lineage>
</organism>
<comment type="caution">
    <text evidence="1">The sequence shown here is derived from an EMBL/GenBank/DDBJ whole genome shotgun (WGS) entry which is preliminary data.</text>
</comment>
<gene>
    <name evidence="1" type="ORF">Scep_012649</name>
</gene>